<feature type="transmembrane region" description="Helical" evidence="13">
    <location>
        <begin position="170"/>
        <end position="189"/>
    </location>
</feature>
<dbReference type="InterPro" id="IPR048279">
    <property type="entry name" value="MdtK-like"/>
</dbReference>
<dbReference type="GO" id="GO:0042910">
    <property type="term" value="F:xenobiotic transmembrane transporter activity"/>
    <property type="evidence" value="ECO:0007669"/>
    <property type="project" value="InterPro"/>
</dbReference>
<dbReference type="EMBL" id="JAJEQC010000002">
    <property type="protein sequence ID" value="MCC2136025.1"/>
    <property type="molecule type" value="Genomic_DNA"/>
</dbReference>
<evidence type="ECO:0000256" key="5">
    <source>
        <dbReference type="ARBA" id="ARBA00022448"/>
    </source>
</evidence>
<feature type="transmembrane region" description="Helical" evidence="13">
    <location>
        <begin position="391"/>
        <end position="413"/>
    </location>
</feature>
<evidence type="ECO:0000256" key="11">
    <source>
        <dbReference type="ARBA" id="ARBA00023136"/>
    </source>
</evidence>
<feature type="transmembrane region" description="Helical" evidence="13">
    <location>
        <begin position="138"/>
        <end position="163"/>
    </location>
</feature>
<dbReference type="PANTHER" id="PTHR43298:SF2">
    <property type="entry name" value="FMN_FAD EXPORTER YEEO-RELATED"/>
    <property type="match status" value="1"/>
</dbReference>
<proteinExistence type="inferred from homology"/>
<protein>
    <recommendedName>
        <fullName evidence="4">Probable multidrug resistance protein NorM</fullName>
    </recommendedName>
    <alternativeName>
        <fullName evidence="12">Multidrug-efflux transporter</fullName>
    </alternativeName>
</protein>
<feature type="transmembrane region" description="Helical" evidence="13">
    <location>
        <begin position="20"/>
        <end position="39"/>
    </location>
</feature>
<reference evidence="14" key="1">
    <citation type="submission" date="2021-10" db="EMBL/GenBank/DDBJ databases">
        <title>Anaerobic single-cell dispensing facilitates the cultivation of human gut bacteria.</title>
        <authorList>
            <person name="Afrizal A."/>
        </authorList>
    </citation>
    <scope>NUCLEOTIDE SEQUENCE</scope>
    <source>
        <strain evidence="14">CLA-AA-H250</strain>
    </source>
</reference>
<feature type="transmembrane region" description="Helical" evidence="13">
    <location>
        <begin position="283"/>
        <end position="301"/>
    </location>
</feature>
<feature type="transmembrane region" description="Helical" evidence="13">
    <location>
        <begin position="419"/>
        <end position="439"/>
    </location>
</feature>
<dbReference type="GO" id="GO:0015297">
    <property type="term" value="F:antiporter activity"/>
    <property type="evidence" value="ECO:0007669"/>
    <property type="project" value="UniProtKB-KW"/>
</dbReference>
<evidence type="ECO:0000256" key="2">
    <source>
        <dbReference type="ARBA" id="ARBA00004651"/>
    </source>
</evidence>
<comment type="function">
    <text evidence="1">Multidrug efflux pump.</text>
</comment>
<gene>
    <name evidence="14" type="ORF">LKD31_03220</name>
</gene>
<evidence type="ECO:0000256" key="3">
    <source>
        <dbReference type="ARBA" id="ARBA00010199"/>
    </source>
</evidence>
<name>A0AAE3DGA3_9FIRM</name>
<dbReference type="Proteomes" id="UP001199424">
    <property type="component" value="Unassembled WGS sequence"/>
</dbReference>
<dbReference type="GO" id="GO:0005886">
    <property type="term" value="C:plasma membrane"/>
    <property type="evidence" value="ECO:0007669"/>
    <property type="project" value="UniProtKB-SubCell"/>
</dbReference>
<comment type="similarity">
    <text evidence="3">Belongs to the multi antimicrobial extrusion (MATE) (TC 2.A.66.1) family.</text>
</comment>
<feature type="transmembrane region" description="Helical" evidence="13">
    <location>
        <begin position="321"/>
        <end position="340"/>
    </location>
</feature>
<dbReference type="Pfam" id="PF01554">
    <property type="entry name" value="MatE"/>
    <property type="match status" value="2"/>
</dbReference>
<dbReference type="InterPro" id="IPR050222">
    <property type="entry name" value="MATE_MdtK"/>
</dbReference>
<dbReference type="GO" id="GO:0006811">
    <property type="term" value="P:monoatomic ion transport"/>
    <property type="evidence" value="ECO:0007669"/>
    <property type="project" value="UniProtKB-KW"/>
</dbReference>
<organism evidence="14 15">
    <name type="scientific">Hominenteromicrobium mulieris</name>
    <dbReference type="NCBI Taxonomy" id="2885357"/>
    <lineage>
        <taxon>Bacteria</taxon>
        <taxon>Bacillati</taxon>
        <taxon>Bacillota</taxon>
        <taxon>Clostridia</taxon>
        <taxon>Eubacteriales</taxon>
        <taxon>Oscillospiraceae</taxon>
        <taxon>Hominenteromicrobium</taxon>
    </lineage>
</organism>
<comment type="caution">
    <text evidence="14">The sequence shown here is derived from an EMBL/GenBank/DDBJ whole genome shotgun (WGS) entry which is preliminary data.</text>
</comment>
<feature type="transmembrane region" description="Helical" evidence="13">
    <location>
        <begin position="65"/>
        <end position="85"/>
    </location>
</feature>
<dbReference type="InterPro" id="IPR002528">
    <property type="entry name" value="MATE_fam"/>
</dbReference>
<evidence type="ECO:0000256" key="6">
    <source>
        <dbReference type="ARBA" id="ARBA00022449"/>
    </source>
</evidence>
<evidence type="ECO:0000256" key="12">
    <source>
        <dbReference type="ARBA" id="ARBA00031636"/>
    </source>
</evidence>
<keyword evidence="5" id="KW-0813">Transport</keyword>
<evidence type="ECO:0000256" key="10">
    <source>
        <dbReference type="ARBA" id="ARBA00023065"/>
    </source>
</evidence>
<evidence type="ECO:0000256" key="1">
    <source>
        <dbReference type="ARBA" id="ARBA00003408"/>
    </source>
</evidence>
<keyword evidence="10" id="KW-0406">Ion transport</keyword>
<comment type="subcellular location">
    <subcellularLocation>
        <location evidence="2">Cell membrane</location>
        <topology evidence="2">Multi-pass membrane protein</topology>
    </subcellularLocation>
</comment>
<keyword evidence="6" id="KW-0050">Antiport</keyword>
<dbReference type="CDD" id="cd13138">
    <property type="entry name" value="MATE_yoeA_like"/>
    <property type="match status" value="1"/>
</dbReference>
<dbReference type="PIRSF" id="PIRSF006603">
    <property type="entry name" value="DinF"/>
    <property type="match status" value="1"/>
</dbReference>
<accession>A0AAE3DGA3</accession>
<keyword evidence="11 13" id="KW-0472">Membrane</keyword>
<evidence type="ECO:0000256" key="13">
    <source>
        <dbReference type="SAM" id="Phobius"/>
    </source>
</evidence>
<evidence type="ECO:0000256" key="7">
    <source>
        <dbReference type="ARBA" id="ARBA00022475"/>
    </source>
</evidence>
<dbReference type="PANTHER" id="PTHR43298">
    <property type="entry name" value="MULTIDRUG RESISTANCE PROTEIN NORM-RELATED"/>
    <property type="match status" value="1"/>
</dbReference>
<evidence type="ECO:0000256" key="9">
    <source>
        <dbReference type="ARBA" id="ARBA00022989"/>
    </source>
</evidence>
<keyword evidence="7" id="KW-1003">Cell membrane</keyword>
<dbReference type="RefSeq" id="WP_308448604.1">
    <property type="nucleotide sequence ID" value="NZ_JAJEQC010000002.1"/>
</dbReference>
<evidence type="ECO:0000313" key="14">
    <source>
        <dbReference type="EMBL" id="MCC2136025.1"/>
    </source>
</evidence>
<sequence>MSKPSGAIDMTRGKPINLMLRFALPMMIGSIFQSLYSMVDSAVLGRFVGSHALAAIGATTSTTGLILLLATGVTSAISIVLSQYVGANDTDRVRKGIVASGWITLLLGVVLGLISVFAARPLMQLLKTPEDVIDMSVLYIQIVCGCGIAQFAYNAAASILRALGDSKTPLYFLILCSILNVILDLISVIGLNMGVAGVAVATVGSQAISAVICILVMFRKYPNLMPKRHTLRPDMPVSLKIFGMGAQMALQSLFLSVGMMVITRVINGYGSNVVAAFTVGSNVQNLAVMLFSNFSFGFSVYVGQNFGAKNAERIKLGVRQIFLLVGGLSFFAGVLTLIFAEPLVSLYVKPNETEVIAYSLEFIRIQAWFFPFLGWIWLYNSTVKGMGKINISMVSSVVELCSKIGLSLLLPIWIGTTGIWFAAPIGYILGIIPLLIYYYSGRWKKLLTVPAAEPAKA</sequence>
<evidence type="ECO:0000256" key="8">
    <source>
        <dbReference type="ARBA" id="ARBA00022692"/>
    </source>
</evidence>
<keyword evidence="8 13" id="KW-0812">Transmembrane</keyword>
<evidence type="ECO:0000256" key="4">
    <source>
        <dbReference type="ARBA" id="ARBA00020268"/>
    </source>
</evidence>
<feature type="transmembrane region" description="Helical" evidence="13">
    <location>
        <begin position="97"/>
        <end position="118"/>
    </location>
</feature>
<evidence type="ECO:0000313" key="15">
    <source>
        <dbReference type="Proteomes" id="UP001199424"/>
    </source>
</evidence>
<keyword evidence="9 13" id="KW-1133">Transmembrane helix</keyword>
<feature type="transmembrane region" description="Helical" evidence="13">
    <location>
        <begin position="355"/>
        <end position="379"/>
    </location>
</feature>
<dbReference type="AlphaFoldDB" id="A0AAE3DGA3"/>
<dbReference type="NCBIfam" id="TIGR00797">
    <property type="entry name" value="matE"/>
    <property type="match status" value="1"/>
</dbReference>
<keyword evidence="15" id="KW-1185">Reference proteome</keyword>
<feature type="transmembrane region" description="Helical" evidence="13">
    <location>
        <begin position="195"/>
        <end position="218"/>
    </location>
</feature>